<evidence type="ECO:0000313" key="2">
    <source>
        <dbReference type="Proteomes" id="UP000252848"/>
    </source>
</evidence>
<reference evidence="1 2" key="1">
    <citation type="submission" date="2018-07" db="EMBL/GenBank/DDBJ databases">
        <title>Freshwater and sediment microbial communities from various areas in North America, analyzing microbe dynamics in response to fracking.</title>
        <authorList>
            <person name="Lamendella R."/>
        </authorList>
    </citation>
    <scope>NUCLEOTIDE SEQUENCE [LARGE SCALE GENOMIC DNA]</scope>
    <source>
        <strain evidence="1 2">86_o</strain>
    </source>
</reference>
<organism evidence="1 2">
    <name type="scientific">Pseudidiomarina tainanensis</name>
    <dbReference type="NCBI Taxonomy" id="502365"/>
    <lineage>
        <taxon>Bacteria</taxon>
        <taxon>Pseudomonadati</taxon>
        <taxon>Pseudomonadota</taxon>
        <taxon>Gammaproteobacteria</taxon>
        <taxon>Alteromonadales</taxon>
        <taxon>Idiomarinaceae</taxon>
        <taxon>Pseudidiomarina</taxon>
    </lineage>
</organism>
<gene>
    <name evidence="1" type="ORF">DFO79_1308</name>
</gene>
<name>A0A368UJF3_9GAMM</name>
<evidence type="ECO:0000313" key="1">
    <source>
        <dbReference type="EMBL" id="RCW27991.1"/>
    </source>
</evidence>
<dbReference type="Proteomes" id="UP000252848">
    <property type="component" value="Unassembled WGS sequence"/>
</dbReference>
<proteinExistence type="predicted"/>
<dbReference type="EMBL" id="QPJA01000030">
    <property type="protein sequence ID" value="RCW27991.1"/>
    <property type="molecule type" value="Genomic_DNA"/>
</dbReference>
<comment type="caution">
    <text evidence="1">The sequence shown here is derived from an EMBL/GenBank/DDBJ whole genome shotgun (WGS) entry which is preliminary data.</text>
</comment>
<protein>
    <submittedName>
        <fullName evidence="1">Uncharacterized protein</fullName>
    </submittedName>
</protein>
<accession>A0A368UJF3</accession>
<dbReference type="AlphaFoldDB" id="A0A368UJF3"/>
<sequence>MSGTARRGSVGRQCTAILRGAEKLRTLSAQESAALNSFPYAYALLMNKRVKKPSQLLDLIFKVRDESVIRMQANEIGNRKRYIHNFTKQEFLDTQQALFEDTYINLLNAKDSWRDMLLKVGRSCLPAVLSVGSAGLGMVIPDSALESAAAVSMASAGLIAERSRSTTGDTSEAQRIKLYRDNYLRWHKLLDHATVRAATGTSLQVRD</sequence>